<sequence length="139" mass="16044">MDLMAGQAHLQSENYVEDLENFNMHLEKQNSELIKSLEAAENTIKQWKETASIRSEMLKERHAEMEKLKKRIAQMKGSKKIQEEIFALKAKRAAAEKNVEEEVVALRAKHAEAHEESGKELQEREKELELVEDGNEEGQ</sequence>
<proteinExistence type="predicted"/>
<accession>A0ABR0TQK0</accession>
<dbReference type="EMBL" id="JASGXD010000003">
    <property type="protein sequence ID" value="KAK6006719.1"/>
    <property type="molecule type" value="Genomic_DNA"/>
</dbReference>
<feature type="region of interest" description="Disordered" evidence="1">
    <location>
        <begin position="110"/>
        <end position="139"/>
    </location>
</feature>
<keyword evidence="3" id="KW-1185">Reference proteome</keyword>
<evidence type="ECO:0008006" key="4">
    <source>
        <dbReference type="Google" id="ProtNLM"/>
    </source>
</evidence>
<evidence type="ECO:0000313" key="3">
    <source>
        <dbReference type="Proteomes" id="UP001341245"/>
    </source>
</evidence>
<feature type="compositionally biased region" description="Acidic residues" evidence="1">
    <location>
        <begin position="130"/>
        <end position="139"/>
    </location>
</feature>
<comment type="caution">
    <text evidence="2">The sequence shown here is derived from an EMBL/GenBank/DDBJ whole genome shotgun (WGS) entry which is preliminary data.</text>
</comment>
<dbReference type="Proteomes" id="UP001341245">
    <property type="component" value="Unassembled WGS sequence"/>
</dbReference>
<feature type="compositionally biased region" description="Basic and acidic residues" evidence="1">
    <location>
        <begin position="110"/>
        <end position="129"/>
    </location>
</feature>
<organism evidence="2 3">
    <name type="scientific">Aureobasidium pullulans</name>
    <name type="common">Black yeast</name>
    <name type="synonym">Pullularia pullulans</name>
    <dbReference type="NCBI Taxonomy" id="5580"/>
    <lineage>
        <taxon>Eukaryota</taxon>
        <taxon>Fungi</taxon>
        <taxon>Dikarya</taxon>
        <taxon>Ascomycota</taxon>
        <taxon>Pezizomycotina</taxon>
        <taxon>Dothideomycetes</taxon>
        <taxon>Dothideomycetidae</taxon>
        <taxon>Dothideales</taxon>
        <taxon>Saccotheciaceae</taxon>
        <taxon>Aureobasidium</taxon>
    </lineage>
</organism>
<gene>
    <name evidence="2" type="ORF">QM012_005727</name>
</gene>
<name>A0ABR0TQK0_AURPU</name>
<reference evidence="2 3" key="1">
    <citation type="submission" date="2023-11" db="EMBL/GenBank/DDBJ databases">
        <title>Draft genome sequence and annotation of the polyextremotolerant black yeast-like fungus Aureobasidium pullulans NRRL 62042.</title>
        <authorList>
            <person name="Dielentheis-Frenken M.R.E."/>
            <person name="Wibberg D."/>
            <person name="Blank L.M."/>
            <person name="Tiso T."/>
        </authorList>
    </citation>
    <scope>NUCLEOTIDE SEQUENCE [LARGE SCALE GENOMIC DNA]</scope>
    <source>
        <strain evidence="2 3">NRRL 62042</strain>
    </source>
</reference>
<evidence type="ECO:0000256" key="1">
    <source>
        <dbReference type="SAM" id="MobiDB-lite"/>
    </source>
</evidence>
<protein>
    <recommendedName>
        <fullName evidence="4">Nuf2 DHR10-like domain-containing protein</fullName>
    </recommendedName>
</protein>
<evidence type="ECO:0000313" key="2">
    <source>
        <dbReference type="EMBL" id="KAK6006719.1"/>
    </source>
</evidence>